<organism evidence="1 2">
    <name type="scientific">Trichogramma brassicae</name>
    <dbReference type="NCBI Taxonomy" id="86971"/>
    <lineage>
        <taxon>Eukaryota</taxon>
        <taxon>Metazoa</taxon>
        <taxon>Ecdysozoa</taxon>
        <taxon>Arthropoda</taxon>
        <taxon>Hexapoda</taxon>
        <taxon>Insecta</taxon>
        <taxon>Pterygota</taxon>
        <taxon>Neoptera</taxon>
        <taxon>Endopterygota</taxon>
        <taxon>Hymenoptera</taxon>
        <taxon>Apocrita</taxon>
        <taxon>Proctotrupomorpha</taxon>
        <taxon>Chalcidoidea</taxon>
        <taxon>Trichogrammatidae</taxon>
        <taxon>Trichogramma</taxon>
    </lineage>
</organism>
<proteinExistence type="predicted"/>
<dbReference type="AlphaFoldDB" id="A0A6H5IIQ9"/>
<dbReference type="Proteomes" id="UP000479190">
    <property type="component" value="Unassembled WGS sequence"/>
</dbReference>
<dbReference type="EMBL" id="CADCXV010000889">
    <property type="protein sequence ID" value="CAB0038067.1"/>
    <property type="molecule type" value="Genomic_DNA"/>
</dbReference>
<keyword evidence="2" id="KW-1185">Reference proteome</keyword>
<protein>
    <submittedName>
        <fullName evidence="1">Uncharacterized protein</fullName>
    </submittedName>
</protein>
<accession>A0A6H5IIQ9</accession>
<evidence type="ECO:0000313" key="1">
    <source>
        <dbReference type="EMBL" id="CAB0038067.1"/>
    </source>
</evidence>
<gene>
    <name evidence="1" type="ORF">TBRA_LOCUS9861</name>
</gene>
<name>A0A6H5IIQ9_9HYME</name>
<sequence length="75" mass="8326">MREDQGSHCAWAGRSTNLRYQDRHCHAPSHLLAGVHDVPANRCLSHVLKKVEACHAAKARQASRRTIVVQAALYA</sequence>
<reference evidence="1 2" key="1">
    <citation type="submission" date="2020-02" db="EMBL/GenBank/DDBJ databases">
        <authorList>
            <person name="Ferguson B K."/>
        </authorList>
    </citation>
    <scope>NUCLEOTIDE SEQUENCE [LARGE SCALE GENOMIC DNA]</scope>
</reference>
<evidence type="ECO:0000313" key="2">
    <source>
        <dbReference type="Proteomes" id="UP000479190"/>
    </source>
</evidence>